<reference evidence="1" key="2">
    <citation type="submission" date="2020-06" db="EMBL/GenBank/DDBJ databases">
        <authorList>
            <person name="Sheffer M."/>
        </authorList>
    </citation>
    <scope>NUCLEOTIDE SEQUENCE</scope>
</reference>
<reference evidence="1" key="1">
    <citation type="journal article" date="2020" name="bioRxiv">
        <title>Chromosome-level reference genome of the European wasp spider Argiope bruennichi: a resource for studies on range expansion and evolutionary adaptation.</title>
        <authorList>
            <person name="Sheffer M.M."/>
            <person name="Hoppe A."/>
            <person name="Krehenwinkel H."/>
            <person name="Uhl G."/>
            <person name="Kuss A.W."/>
            <person name="Jensen L."/>
            <person name="Jensen C."/>
            <person name="Gillespie R.G."/>
            <person name="Hoff K.J."/>
            <person name="Prost S."/>
        </authorList>
    </citation>
    <scope>NUCLEOTIDE SEQUENCE</scope>
</reference>
<keyword evidence="2" id="KW-1185">Reference proteome</keyword>
<dbReference type="Proteomes" id="UP000807504">
    <property type="component" value="Unassembled WGS sequence"/>
</dbReference>
<gene>
    <name evidence="1" type="ORF">HNY73_007169</name>
</gene>
<dbReference type="EMBL" id="JABXBU010000012">
    <property type="protein sequence ID" value="KAF8789211.1"/>
    <property type="molecule type" value="Genomic_DNA"/>
</dbReference>
<evidence type="ECO:0000313" key="1">
    <source>
        <dbReference type="EMBL" id="KAF8789211.1"/>
    </source>
</evidence>
<evidence type="ECO:0008006" key="3">
    <source>
        <dbReference type="Google" id="ProtNLM"/>
    </source>
</evidence>
<dbReference type="AlphaFoldDB" id="A0A8T0FE50"/>
<comment type="caution">
    <text evidence="1">The sequence shown here is derived from an EMBL/GenBank/DDBJ whole genome shotgun (WGS) entry which is preliminary data.</text>
</comment>
<name>A0A8T0FE50_ARGBR</name>
<protein>
    <recommendedName>
        <fullName evidence="3">DDE-1 domain-containing protein</fullName>
    </recommendedName>
</protein>
<proteinExistence type="predicted"/>
<sequence>MELMRSKETQRKSHSKISMYKDLVSTSHVFLHIVCHVKRIASDLAELDEKISTALINAEPEDFDSEYEKWEEYREKLDETHSRNSPVFVQISSGTTYMKSATQGKTMFSVLFGISASGNYMPHFAIYKGAHLYESWTKGGPPGALYACTESGWMQDSFSSDECIVKFMKRCMANKFIFLKVADIAKVNVADIVGVLS</sequence>
<accession>A0A8T0FE50</accession>
<evidence type="ECO:0000313" key="2">
    <source>
        <dbReference type="Proteomes" id="UP000807504"/>
    </source>
</evidence>
<organism evidence="1 2">
    <name type="scientific">Argiope bruennichi</name>
    <name type="common">Wasp spider</name>
    <name type="synonym">Aranea bruennichi</name>
    <dbReference type="NCBI Taxonomy" id="94029"/>
    <lineage>
        <taxon>Eukaryota</taxon>
        <taxon>Metazoa</taxon>
        <taxon>Ecdysozoa</taxon>
        <taxon>Arthropoda</taxon>
        <taxon>Chelicerata</taxon>
        <taxon>Arachnida</taxon>
        <taxon>Araneae</taxon>
        <taxon>Araneomorphae</taxon>
        <taxon>Entelegynae</taxon>
        <taxon>Araneoidea</taxon>
        <taxon>Araneidae</taxon>
        <taxon>Argiope</taxon>
    </lineage>
</organism>